<proteinExistence type="predicted"/>
<comment type="caution">
    <text evidence="1">The sequence shown here is derived from an EMBL/GenBank/DDBJ whole genome shotgun (WGS) entry which is preliminary data.</text>
</comment>
<protein>
    <submittedName>
        <fullName evidence="1">Uncharacterized protein</fullName>
    </submittedName>
</protein>
<sequence length="66" mass="7645">MQNRGNSIQNNILSTTPSIINYNNAKNVRQDSSITNFIEMWSSVLYILKCQNLIKVQIEAPFNNLW</sequence>
<dbReference type="EMBL" id="LWCA01001452">
    <property type="protein sequence ID" value="OAF65092.1"/>
    <property type="molecule type" value="Genomic_DNA"/>
</dbReference>
<reference evidence="1 2" key="1">
    <citation type="submission" date="2016-04" db="EMBL/GenBank/DDBJ databases">
        <title>The genome of Intoshia linei affirms orthonectids as highly simplified spiralians.</title>
        <authorList>
            <person name="Mikhailov K.V."/>
            <person name="Slusarev G.S."/>
            <person name="Nikitin M.A."/>
            <person name="Logacheva M.D."/>
            <person name="Penin A."/>
            <person name="Aleoshin V."/>
            <person name="Panchin Y.V."/>
        </authorList>
    </citation>
    <scope>NUCLEOTIDE SEQUENCE [LARGE SCALE GENOMIC DNA]</scope>
    <source>
        <strain evidence="1">Intl2013</strain>
        <tissue evidence="1">Whole animal</tissue>
    </source>
</reference>
<evidence type="ECO:0000313" key="2">
    <source>
        <dbReference type="Proteomes" id="UP000078046"/>
    </source>
</evidence>
<accession>A0A177AU87</accession>
<gene>
    <name evidence="1" type="ORF">A3Q56_07201</name>
</gene>
<dbReference type="Proteomes" id="UP000078046">
    <property type="component" value="Unassembled WGS sequence"/>
</dbReference>
<name>A0A177AU87_9BILA</name>
<organism evidence="1 2">
    <name type="scientific">Intoshia linei</name>
    <dbReference type="NCBI Taxonomy" id="1819745"/>
    <lineage>
        <taxon>Eukaryota</taxon>
        <taxon>Metazoa</taxon>
        <taxon>Spiralia</taxon>
        <taxon>Lophotrochozoa</taxon>
        <taxon>Mesozoa</taxon>
        <taxon>Orthonectida</taxon>
        <taxon>Rhopaluridae</taxon>
        <taxon>Intoshia</taxon>
    </lineage>
</organism>
<keyword evidence="2" id="KW-1185">Reference proteome</keyword>
<dbReference type="AlphaFoldDB" id="A0A177AU87"/>
<evidence type="ECO:0000313" key="1">
    <source>
        <dbReference type="EMBL" id="OAF65092.1"/>
    </source>
</evidence>